<reference evidence="1 3" key="2">
    <citation type="journal article" date="2014" name="BMC Genomics">
        <title>An improved genome release (version Mt4.0) for the model legume Medicago truncatula.</title>
        <authorList>
            <person name="Tang H."/>
            <person name="Krishnakumar V."/>
            <person name="Bidwell S."/>
            <person name="Rosen B."/>
            <person name="Chan A."/>
            <person name="Zhou S."/>
            <person name="Gentzbittel L."/>
            <person name="Childs K.L."/>
            <person name="Yandell M."/>
            <person name="Gundlach H."/>
            <person name="Mayer K.F."/>
            <person name="Schwartz D.C."/>
            <person name="Town C.D."/>
        </authorList>
    </citation>
    <scope>GENOME REANNOTATION</scope>
    <source>
        <strain evidence="2 3">cv. Jemalong A17</strain>
    </source>
</reference>
<evidence type="ECO:0000313" key="1">
    <source>
        <dbReference type="EMBL" id="AES95220.1"/>
    </source>
</evidence>
<accession>G7JYS3</accession>
<organism evidence="1 3">
    <name type="scientific">Medicago truncatula</name>
    <name type="common">Barrel medic</name>
    <name type="synonym">Medicago tribuloides</name>
    <dbReference type="NCBI Taxonomy" id="3880"/>
    <lineage>
        <taxon>Eukaryota</taxon>
        <taxon>Viridiplantae</taxon>
        <taxon>Streptophyta</taxon>
        <taxon>Embryophyta</taxon>
        <taxon>Tracheophyta</taxon>
        <taxon>Spermatophyta</taxon>
        <taxon>Magnoliopsida</taxon>
        <taxon>eudicotyledons</taxon>
        <taxon>Gunneridae</taxon>
        <taxon>Pentapetalae</taxon>
        <taxon>rosids</taxon>
        <taxon>fabids</taxon>
        <taxon>Fabales</taxon>
        <taxon>Fabaceae</taxon>
        <taxon>Papilionoideae</taxon>
        <taxon>50 kb inversion clade</taxon>
        <taxon>NPAAA clade</taxon>
        <taxon>Hologalegina</taxon>
        <taxon>IRL clade</taxon>
        <taxon>Trifolieae</taxon>
        <taxon>Medicago</taxon>
    </lineage>
</organism>
<dbReference type="EMBL" id="CM001221">
    <property type="protein sequence ID" value="AES95220.1"/>
    <property type="molecule type" value="Genomic_DNA"/>
</dbReference>
<name>G7JYS3_MEDTR</name>
<dbReference type="AlphaFoldDB" id="G7JYS3"/>
<evidence type="ECO:0000313" key="3">
    <source>
        <dbReference type="Proteomes" id="UP000002051"/>
    </source>
</evidence>
<dbReference type="PaxDb" id="3880-AES95220"/>
<keyword evidence="3" id="KW-1185">Reference proteome</keyword>
<gene>
    <name evidence="1" type="ordered locus">MTR_5g023080</name>
</gene>
<proteinExistence type="predicted"/>
<protein>
    <submittedName>
        <fullName evidence="1 2">Uncharacterized protein</fullName>
    </submittedName>
</protein>
<dbReference type="Proteomes" id="UP000002051">
    <property type="component" value="Chromosome 5"/>
</dbReference>
<dbReference type="EnsemblPlants" id="AES95220">
    <property type="protein sequence ID" value="AES95220"/>
    <property type="gene ID" value="MTR_5g023080"/>
</dbReference>
<dbReference type="HOGENOM" id="CLU_2546072_0_0_1"/>
<reference evidence="2" key="3">
    <citation type="submission" date="2015-04" db="UniProtKB">
        <authorList>
            <consortium name="EnsemblPlants"/>
        </authorList>
    </citation>
    <scope>IDENTIFICATION</scope>
    <source>
        <strain evidence="2">cv. Jemalong A17</strain>
    </source>
</reference>
<evidence type="ECO:0000313" key="2">
    <source>
        <dbReference type="EnsemblPlants" id="AES95220"/>
    </source>
</evidence>
<reference evidence="1 3" key="1">
    <citation type="journal article" date="2011" name="Nature">
        <title>The Medicago genome provides insight into the evolution of rhizobial symbioses.</title>
        <authorList>
            <person name="Young N.D."/>
            <person name="Debelle F."/>
            <person name="Oldroyd G.E."/>
            <person name="Geurts R."/>
            <person name="Cannon S.B."/>
            <person name="Udvardi M.K."/>
            <person name="Benedito V.A."/>
            <person name="Mayer K.F."/>
            <person name="Gouzy J."/>
            <person name="Schoof H."/>
            <person name="Van de Peer Y."/>
            <person name="Proost S."/>
            <person name="Cook D.R."/>
            <person name="Meyers B.C."/>
            <person name="Spannagl M."/>
            <person name="Cheung F."/>
            <person name="De Mita S."/>
            <person name="Krishnakumar V."/>
            <person name="Gundlach H."/>
            <person name="Zhou S."/>
            <person name="Mudge J."/>
            <person name="Bharti A.K."/>
            <person name="Murray J.D."/>
            <person name="Naoumkina M.A."/>
            <person name="Rosen B."/>
            <person name="Silverstein K.A."/>
            <person name="Tang H."/>
            <person name="Rombauts S."/>
            <person name="Zhao P.X."/>
            <person name="Zhou P."/>
            <person name="Barbe V."/>
            <person name="Bardou P."/>
            <person name="Bechner M."/>
            <person name="Bellec A."/>
            <person name="Berger A."/>
            <person name="Berges H."/>
            <person name="Bidwell S."/>
            <person name="Bisseling T."/>
            <person name="Choisne N."/>
            <person name="Couloux A."/>
            <person name="Denny R."/>
            <person name="Deshpande S."/>
            <person name="Dai X."/>
            <person name="Doyle J.J."/>
            <person name="Dudez A.M."/>
            <person name="Farmer A.D."/>
            <person name="Fouteau S."/>
            <person name="Franken C."/>
            <person name="Gibelin C."/>
            <person name="Gish J."/>
            <person name="Goldstein S."/>
            <person name="Gonzalez A.J."/>
            <person name="Green P.J."/>
            <person name="Hallab A."/>
            <person name="Hartog M."/>
            <person name="Hua A."/>
            <person name="Humphray S.J."/>
            <person name="Jeong D.H."/>
            <person name="Jing Y."/>
            <person name="Jocker A."/>
            <person name="Kenton S.M."/>
            <person name="Kim D.J."/>
            <person name="Klee K."/>
            <person name="Lai H."/>
            <person name="Lang C."/>
            <person name="Lin S."/>
            <person name="Macmil S.L."/>
            <person name="Magdelenat G."/>
            <person name="Matthews L."/>
            <person name="McCorrison J."/>
            <person name="Monaghan E.L."/>
            <person name="Mun J.H."/>
            <person name="Najar F.Z."/>
            <person name="Nicholson C."/>
            <person name="Noirot C."/>
            <person name="O'Bleness M."/>
            <person name="Paule C.R."/>
            <person name="Poulain J."/>
            <person name="Prion F."/>
            <person name="Qin B."/>
            <person name="Qu C."/>
            <person name="Retzel E.F."/>
            <person name="Riddle C."/>
            <person name="Sallet E."/>
            <person name="Samain S."/>
            <person name="Samson N."/>
            <person name="Sanders I."/>
            <person name="Saurat O."/>
            <person name="Scarpelli C."/>
            <person name="Schiex T."/>
            <person name="Segurens B."/>
            <person name="Severin A.J."/>
            <person name="Sherrier D.J."/>
            <person name="Shi R."/>
            <person name="Sims S."/>
            <person name="Singer S.R."/>
            <person name="Sinharoy S."/>
            <person name="Sterck L."/>
            <person name="Viollet A."/>
            <person name="Wang B.B."/>
            <person name="Wang K."/>
            <person name="Wang M."/>
            <person name="Wang X."/>
            <person name="Warfsmann J."/>
            <person name="Weissenbach J."/>
            <person name="White D.D."/>
            <person name="White J.D."/>
            <person name="Wiley G.B."/>
            <person name="Wincker P."/>
            <person name="Xing Y."/>
            <person name="Yang L."/>
            <person name="Yao Z."/>
            <person name="Ying F."/>
            <person name="Zhai J."/>
            <person name="Zhou L."/>
            <person name="Zuber A."/>
            <person name="Denarie J."/>
            <person name="Dixon R.A."/>
            <person name="May G.D."/>
            <person name="Schwartz D.C."/>
            <person name="Rogers J."/>
            <person name="Quetier F."/>
            <person name="Town C.D."/>
            <person name="Roe B.A."/>
        </authorList>
    </citation>
    <scope>NUCLEOTIDE SEQUENCE [LARGE SCALE GENOMIC DNA]</scope>
    <source>
        <strain evidence="1">A17</strain>
        <strain evidence="2 3">cv. Jemalong A17</strain>
    </source>
</reference>
<sequence>MKTHFKEPINGVEATLKVNKHEKKICFTRVKNSKQIMGFWRKLSFNKLFWKKKFWKRLNLLNMMKDDEDMRKKKREEREDDEK</sequence>